<dbReference type="InParanoid" id="A0A409XX40"/>
<protein>
    <submittedName>
        <fullName evidence="2">Uncharacterized protein</fullName>
    </submittedName>
</protein>
<proteinExistence type="predicted"/>
<organism evidence="2 3">
    <name type="scientific">Gymnopilus dilepis</name>
    <dbReference type="NCBI Taxonomy" id="231916"/>
    <lineage>
        <taxon>Eukaryota</taxon>
        <taxon>Fungi</taxon>
        <taxon>Dikarya</taxon>
        <taxon>Basidiomycota</taxon>
        <taxon>Agaricomycotina</taxon>
        <taxon>Agaricomycetes</taxon>
        <taxon>Agaricomycetidae</taxon>
        <taxon>Agaricales</taxon>
        <taxon>Agaricineae</taxon>
        <taxon>Hymenogastraceae</taxon>
        <taxon>Gymnopilus</taxon>
    </lineage>
</organism>
<accession>A0A409XX40</accession>
<dbReference type="Proteomes" id="UP000284706">
    <property type="component" value="Unassembled WGS sequence"/>
</dbReference>
<dbReference type="OrthoDB" id="3235454at2759"/>
<evidence type="ECO:0000313" key="2">
    <source>
        <dbReference type="EMBL" id="PPQ95291.1"/>
    </source>
</evidence>
<name>A0A409XX40_9AGAR</name>
<evidence type="ECO:0000256" key="1">
    <source>
        <dbReference type="SAM" id="MobiDB-lite"/>
    </source>
</evidence>
<reference evidence="2 3" key="1">
    <citation type="journal article" date="2018" name="Evol. Lett.">
        <title>Horizontal gene cluster transfer increased hallucinogenic mushroom diversity.</title>
        <authorList>
            <person name="Reynolds H.T."/>
            <person name="Vijayakumar V."/>
            <person name="Gluck-Thaler E."/>
            <person name="Korotkin H.B."/>
            <person name="Matheny P.B."/>
            <person name="Slot J.C."/>
        </authorList>
    </citation>
    <scope>NUCLEOTIDE SEQUENCE [LARGE SCALE GENOMIC DNA]</scope>
    <source>
        <strain evidence="2 3">SRW20</strain>
    </source>
</reference>
<dbReference type="AlphaFoldDB" id="A0A409XX40"/>
<evidence type="ECO:0000313" key="3">
    <source>
        <dbReference type="Proteomes" id="UP000284706"/>
    </source>
</evidence>
<feature type="region of interest" description="Disordered" evidence="1">
    <location>
        <begin position="1"/>
        <end position="33"/>
    </location>
</feature>
<comment type="caution">
    <text evidence="2">The sequence shown here is derived from an EMBL/GenBank/DDBJ whole genome shotgun (WGS) entry which is preliminary data.</text>
</comment>
<sequence>MVNSRFPPAKFRDAQGSGEELDIPLSQESVGDEDNRQEIAKMIEKLYADNLEKKRAQREKKILEYTGHQLNYEASQNSNFSLEASAKVVQDALQEIERLYEAFLTGYAACEDRIRKKWGELHDAEIELLVDTTSDWRSLWPH</sequence>
<dbReference type="EMBL" id="NHYE01001430">
    <property type="protein sequence ID" value="PPQ95291.1"/>
    <property type="molecule type" value="Genomic_DNA"/>
</dbReference>
<keyword evidence="3" id="KW-1185">Reference proteome</keyword>
<gene>
    <name evidence="2" type="ORF">CVT26_014865</name>
</gene>